<gene>
    <name evidence="2" type="ORF">GCM10007315_16940</name>
</gene>
<feature type="chain" id="PRO_5036805115" evidence="1">
    <location>
        <begin position="21"/>
        <end position="115"/>
    </location>
</feature>
<dbReference type="EMBL" id="BMYJ01000004">
    <property type="protein sequence ID" value="GHC54608.1"/>
    <property type="molecule type" value="Genomic_DNA"/>
</dbReference>
<proteinExistence type="predicted"/>
<name>A0A918WLP4_9RHOB</name>
<comment type="caution">
    <text evidence="2">The sequence shown here is derived from an EMBL/GenBank/DDBJ whole genome shotgun (WGS) entry which is preliminary data.</text>
</comment>
<dbReference type="AlphaFoldDB" id="A0A918WLP4"/>
<dbReference type="RefSeq" id="WP_189411193.1">
    <property type="nucleotide sequence ID" value="NZ_BMYJ01000004.1"/>
</dbReference>
<keyword evidence="3" id="KW-1185">Reference proteome</keyword>
<feature type="signal peptide" evidence="1">
    <location>
        <begin position="1"/>
        <end position="20"/>
    </location>
</feature>
<keyword evidence="1" id="KW-0732">Signal</keyword>
<reference evidence="2" key="1">
    <citation type="journal article" date="2014" name="Int. J. Syst. Evol. Microbiol.">
        <title>Complete genome sequence of Corynebacterium casei LMG S-19264T (=DSM 44701T), isolated from a smear-ripened cheese.</title>
        <authorList>
            <consortium name="US DOE Joint Genome Institute (JGI-PGF)"/>
            <person name="Walter F."/>
            <person name="Albersmeier A."/>
            <person name="Kalinowski J."/>
            <person name="Ruckert C."/>
        </authorList>
    </citation>
    <scope>NUCLEOTIDE SEQUENCE</scope>
    <source>
        <strain evidence="2">KCTC 23310</strain>
    </source>
</reference>
<sequence>MRKLSLCILAATILASPGFAKSAKCQLTVEGTTYMDGPCEFSPMGDGGDFQISAPDNPWFAYVYVDPDGTAMGHWNADQDSGGAYVPTSRAHAPLGTLRRNEACWQNETVSVCAW</sequence>
<accession>A0A918WLP4</accession>
<evidence type="ECO:0000313" key="2">
    <source>
        <dbReference type="EMBL" id="GHC54608.1"/>
    </source>
</evidence>
<reference evidence="2" key="2">
    <citation type="submission" date="2020-09" db="EMBL/GenBank/DDBJ databases">
        <authorList>
            <person name="Sun Q."/>
            <person name="Kim S."/>
        </authorList>
    </citation>
    <scope>NUCLEOTIDE SEQUENCE</scope>
    <source>
        <strain evidence="2">KCTC 23310</strain>
    </source>
</reference>
<protein>
    <submittedName>
        <fullName evidence="2">Uncharacterized protein</fullName>
    </submittedName>
</protein>
<evidence type="ECO:0000256" key="1">
    <source>
        <dbReference type="SAM" id="SignalP"/>
    </source>
</evidence>
<dbReference type="Proteomes" id="UP000638981">
    <property type="component" value="Unassembled WGS sequence"/>
</dbReference>
<organism evidence="2 3">
    <name type="scientific">Neogemmobacter tilapiae</name>
    <dbReference type="NCBI Taxonomy" id="875041"/>
    <lineage>
        <taxon>Bacteria</taxon>
        <taxon>Pseudomonadati</taxon>
        <taxon>Pseudomonadota</taxon>
        <taxon>Alphaproteobacteria</taxon>
        <taxon>Rhodobacterales</taxon>
        <taxon>Paracoccaceae</taxon>
        <taxon>Neogemmobacter</taxon>
    </lineage>
</organism>
<evidence type="ECO:0000313" key="3">
    <source>
        <dbReference type="Proteomes" id="UP000638981"/>
    </source>
</evidence>